<dbReference type="InterPro" id="IPR011701">
    <property type="entry name" value="MFS"/>
</dbReference>
<dbReference type="Gene3D" id="1.20.1250.20">
    <property type="entry name" value="MFS general substrate transporter like domains"/>
    <property type="match status" value="2"/>
</dbReference>
<evidence type="ECO:0000313" key="7">
    <source>
        <dbReference type="EMBL" id="MEN3931374.1"/>
    </source>
</evidence>
<feature type="transmembrane region" description="Helical" evidence="5">
    <location>
        <begin position="261"/>
        <end position="279"/>
    </location>
</feature>
<reference evidence="7 8" key="1">
    <citation type="submission" date="2024-04" db="EMBL/GenBank/DDBJ databases">
        <title>A novel species isolated from cricket.</title>
        <authorList>
            <person name="Wang H.-C."/>
        </authorList>
    </citation>
    <scope>NUCLEOTIDE SEQUENCE [LARGE SCALE GENOMIC DNA]</scope>
    <source>
        <strain evidence="7 8">WL0021</strain>
    </source>
</reference>
<dbReference type="RefSeq" id="WP_346337404.1">
    <property type="nucleotide sequence ID" value="NZ_JBBYXI010000003.1"/>
</dbReference>
<gene>
    <name evidence="7" type="ORF">WJT86_09925</name>
</gene>
<sequence>MAEKARKELIPYWWRVVAIFFFGWIALYAGRLVLSPVMPHIEQEFSLSKTQLGMIMSLFFLTYTILQVPSGILGDIIGRKKVLVPGFMLFAAAIAAVSLSTTFAMFLILWMIVGAAQGSYYGPQFALSSEAIPKKWITLGSAIINCGMSFGISFGLFLSSVMVETYHFSWKAPFWAIAIPIFLIALAMLFFVRENAYEVNAAEKSKQAAEKADFSFWDLFKNRNLVLAYVTIFCSIYGFFVIITWLPYYLNKVRGMTMVEASGYTSIVPWIAIIGTILCSYISDKLGLRKPVVLCMMPLSLLAIWGIVASESTTVLIAVLVLYGMIGKIALNPVLVALVADNAPKASLSTAFGLYNFFGMASSTLAPVVTGWLAERPGGSLNDGFYFAAFVTVIGIVAMLFVKENPKTE</sequence>
<keyword evidence="8" id="KW-1185">Reference proteome</keyword>
<dbReference type="InterPro" id="IPR020846">
    <property type="entry name" value="MFS_dom"/>
</dbReference>
<protein>
    <submittedName>
        <fullName evidence="7">MFS transporter</fullName>
    </submittedName>
</protein>
<feature type="transmembrane region" description="Helical" evidence="5">
    <location>
        <begin position="352"/>
        <end position="373"/>
    </location>
</feature>
<dbReference type="EMBL" id="JBBYXI010000003">
    <property type="protein sequence ID" value="MEN3931374.1"/>
    <property type="molecule type" value="Genomic_DNA"/>
</dbReference>
<evidence type="ECO:0000256" key="5">
    <source>
        <dbReference type="SAM" id="Phobius"/>
    </source>
</evidence>
<feature type="transmembrane region" description="Helical" evidence="5">
    <location>
        <begin position="226"/>
        <end position="249"/>
    </location>
</feature>
<keyword evidence="3 5" id="KW-1133">Transmembrane helix</keyword>
<dbReference type="PANTHER" id="PTHR23508:SF10">
    <property type="entry name" value="CARBOXYLIC ACID TRANSPORTER PROTEIN HOMOLOG"/>
    <property type="match status" value="1"/>
</dbReference>
<keyword evidence="4 5" id="KW-0472">Membrane</keyword>
<evidence type="ECO:0000256" key="4">
    <source>
        <dbReference type="ARBA" id="ARBA00023136"/>
    </source>
</evidence>
<evidence type="ECO:0000256" key="3">
    <source>
        <dbReference type="ARBA" id="ARBA00022989"/>
    </source>
</evidence>
<feature type="transmembrane region" description="Helical" evidence="5">
    <location>
        <begin position="55"/>
        <end position="77"/>
    </location>
</feature>
<comment type="subcellular location">
    <subcellularLocation>
        <location evidence="1">Membrane</location>
        <topology evidence="1">Multi-pass membrane protein</topology>
    </subcellularLocation>
</comment>
<dbReference type="Pfam" id="PF07690">
    <property type="entry name" value="MFS_1"/>
    <property type="match status" value="1"/>
</dbReference>
<feature type="transmembrane region" description="Helical" evidence="5">
    <location>
        <begin position="291"/>
        <end position="309"/>
    </location>
</feature>
<feature type="transmembrane region" description="Helical" evidence="5">
    <location>
        <begin position="385"/>
        <end position="402"/>
    </location>
</feature>
<dbReference type="InterPro" id="IPR036259">
    <property type="entry name" value="MFS_trans_sf"/>
</dbReference>
<feature type="transmembrane region" description="Helical" evidence="5">
    <location>
        <begin position="89"/>
        <end position="115"/>
    </location>
</feature>
<name>A0ABV0BKB2_9HYPH</name>
<feature type="transmembrane region" description="Helical" evidence="5">
    <location>
        <begin position="315"/>
        <end position="340"/>
    </location>
</feature>
<accession>A0ABV0BKB2</accession>
<dbReference type="PIRSF" id="PIRSF002808">
    <property type="entry name" value="Hexose_phosphate_transp"/>
    <property type="match status" value="1"/>
</dbReference>
<organism evidence="7 8">
    <name type="scientific">Hohaiivirga grylli</name>
    <dbReference type="NCBI Taxonomy" id="3133970"/>
    <lineage>
        <taxon>Bacteria</taxon>
        <taxon>Pseudomonadati</taxon>
        <taxon>Pseudomonadota</taxon>
        <taxon>Alphaproteobacteria</taxon>
        <taxon>Hyphomicrobiales</taxon>
        <taxon>Methylobacteriaceae</taxon>
        <taxon>Hohaiivirga</taxon>
    </lineage>
</organism>
<feature type="transmembrane region" description="Helical" evidence="5">
    <location>
        <begin position="172"/>
        <end position="192"/>
    </location>
</feature>
<evidence type="ECO:0000256" key="2">
    <source>
        <dbReference type="ARBA" id="ARBA00022692"/>
    </source>
</evidence>
<comment type="caution">
    <text evidence="7">The sequence shown here is derived from an EMBL/GenBank/DDBJ whole genome shotgun (WGS) entry which is preliminary data.</text>
</comment>
<dbReference type="PANTHER" id="PTHR23508">
    <property type="entry name" value="CARBOXYLIC ACID TRANSPORTER PROTEIN HOMOLOG"/>
    <property type="match status" value="1"/>
</dbReference>
<feature type="transmembrane region" description="Helical" evidence="5">
    <location>
        <begin position="12"/>
        <end position="34"/>
    </location>
</feature>
<evidence type="ECO:0000313" key="8">
    <source>
        <dbReference type="Proteomes" id="UP001418637"/>
    </source>
</evidence>
<feature type="domain" description="Major facilitator superfamily (MFS) profile" evidence="6">
    <location>
        <begin position="16"/>
        <end position="407"/>
    </location>
</feature>
<feature type="transmembrane region" description="Helical" evidence="5">
    <location>
        <begin position="136"/>
        <end position="160"/>
    </location>
</feature>
<dbReference type="SUPFAM" id="SSF103473">
    <property type="entry name" value="MFS general substrate transporter"/>
    <property type="match status" value="1"/>
</dbReference>
<dbReference type="InterPro" id="IPR000849">
    <property type="entry name" value="Sugar_P_transporter"/>
</dbReference>
<dbReference type="Proteomes" id="UP001418637">
    <property type="component" value="Unassembled WGS sequence"/>
</dbReference>
<proteinExistence type="predicted"/>
<evidence type="ECO:0000256" key="1">
    <source>
        <dbReference type="ARBA" id="ARBA00004141"/>
    </source>
</evidence>
<keyword evidence="2 5" id="KW-0812">Transmembrane</keyword>
<evidence type="ECO:0000259" key="6">
    <source>
        <dbReference type="PROSITE" id="PS50850"/>
    </source>
</evidence>
<dbReference type="PROSITE" id="PS50850">
    <property type="entry name" value="MFS"/>
    <property type="match status" value="1"/>
</dbReference>